<evidence type="ECO:0000256" key="3">
    <source>
        <dbReference type="ARBA" id="ARBA00007058"/>
    </source>
</evidence>
<keyword evidence="4 9" id="KW-0540">Nuclease</keyword>
<dbReference type="SUPFAM" id="SSF53098">
    <property type="entry name" value="Ribonuclease H-like"/>
    <property type="match status" value="1"/>
</dbReference>
<feature type="binding site" evidence="9">
    <location>
        <position position="118"/>
    </location>
    <ligand>
        <name>a divalent metal cation</name>
        <dbReference type="ChEBI" id="CHEBI:60240"/>
    </ligand>
</feature>
<proteinExistence type="inferred from homology"/>
<dbReference type="FunFam" id="1.10.10.460:FF:000001">
    <property type="entry name" value="Ribonuclease"/>
    <property type="match status" value="1"/>
</dbReference>
<comment type="cofactor">
    <cofactor evidence="2">
        <name>Mg(2+)</name>
        <dbReference type="ChEBI" id="CHEBI:18420"/>
    </cofactor>
</comment>
<evidence type="ECO:0000259" key="11">
    <source>
        <dbReference type="PROSITE" id="PS51975"/>
    </source>
</evidence>
<dbReference type="NCBIfam" id="TIGR00729">
    <property type="entry name" value="ribonuclease HII"/>
    <property type="match status" value="1"/>
</dbReference>
<evidence type="ECO:0000256" key="10">
    <source>
        <dbReference type="RuleBase" id="RU003515"/>
    </source>
</evidence>
<keyword evidence="13" id="KW-1185">Reference proteome</keyword>
<dbReference type="Pfam" id="PF01351">
    <property type="entry name" value="RNase_HII"/>
    <property type="match status" value="1"/>
</dbReference>
<dbReference type="Gene3D" id="3.30.420.10">
    <property type="entry name" value="Ribonuclease H-like superfamily/Ribonuclease H"/>
    <property type="match status" value="1"/>
</dbReference>
<evidence type="ECO:0000256" key="4">
    <source>
        <dbReference type="ARBA" id="ARBA00022722"/>
    </source>
</evidence>
<dbReference type="FunFam" id="3.30.420.10:FF:000016">
    <property type="entry name" value="Ribonuclease"/>
    <property type="match status" value="1"/>
</dbReference>
<comment type="caution">
    <text evidence="12">The sequence shown here is derived from an EMBL/GenBank/DDBJ whole genome shotgun (WGS) entry which is preliminary data.</text>
</comment>
<evidence type="ECO:0000256" key="5">
    <source>
        <dbReference type="ARBA" id="ARBA00022723"/>
    </source>
</evidence>
<dbReference type="InterPro" id="IPR036397">
    <property type="entry name" value="RNaseH_sf"/>
</dbReference>
<dbReference type="InterPro" id="IPR023160">
    <property type="entry name" value="RNase_HII_hlx-loop-hlx_cap_dom"/>
</dbReference>
<dbReference type="InterPro" id="IPR001352">
    <property type="entry name" value="RNase_HII/HIII"/>
</dbReference>
<dbReference type="CDD" id="cd07181">
    <property type="entry name" value="RNase_HII_eukaryota_like"/>
    <property type="match status" value="1"/>
</dbReference>
<sequence>MGIDEAGRGPVLGPMVYGCAIVKADGLANLDSIGVNDSKALTDAKRREIFAKMEELIASVDPKQILTYSLRIVHPRTISAQMQRRVKQSLNEISHLCAISLIEKALQNGICISEVFVDLVGNKEEVYQTFLNERFPSLKITVSKKADAIFRIVGAASIVAKVTRDDKLAEWVFDEIGFFAPERGLGSGYPSDPITKQFIRTMVDPIFGYPSLVRFSWKTVERVLEKKAIKYTWDSSSSLLDSSKQFTLTELWTKASVTKHCQTKKKYRRHSFFTERGLSNTTELS</sequence>
<dbReference type="Proteomes" id="UP001620626">
    <property type="component" value="Unassembled WGS sequence"/>
</dbReference>
<dbReference type="InterPro" id="IPR004649">
    <property type="entry name" value="RNase_H2_suA"/>
</dbReference>
<evidence type="ECO:0000256" key="7">
    <source>
        <dbReference type="ARBA" id="ARBA00022801"/>
    </source>
</evidence>
<comment type="catalytic activity">
    <reaction evidence="1 9 10">
        <text>Endonucleolytic cleavage to 5'-phosphomonoester.</text>
        <dbReference type="EC" id="3.1.26.4"/>
    </reaction>
</comment>
<reference evidence="12 13" key="1">
    <citation type="submission" date="2024-10" db="EMBL/GenBank/DDBJ databases">
        <authorList>
            <person name="Kim D."/>
        </authorList>
    </citation>
    <scope>NUCLEOTIDE SEQUENCE [LARGE SCALE GENOMIC DNA]</scope>
    <source>
        <strain evidence="12">BH-2024</strain>
    </source>
</reference>
<keyword evidence="6 9" id="KW-0255">Endonuclease</keyword>
<evidence type="ECO:0000256" key="2">
    <source>
        <dbReference type="ARBA" id="ARBA00001946"/>
    </source>
</evidence>
<dbReference type="Gene3D" id="1.10.10.460">
    <property type="entry name" value="Ribonuclease hii. Domain 2"/>
    <property type="match status" value="1"/>
</dbReference>
<organism evidence="12 13">
    <name type="scientific">Heterodera trifolii</name>
    <dbReference type="NCBI Taxonomy" id="157864"/>
    <lineage>
        <taxon>Eukaryota</taxon>
        <taxon>Metazoa</taxon>
        <taxon>Ecdysozoa</taxon>
        <taxon>Nematoda</taxon>
        <taxon>Chromadorea</taxon>
        <taxon>Rhabditida</taxon>
        <taxon>Tylenchina</taxon>
        <taxon>Tylenchomorpha</taxon>
        <taxon>Tylenchoidea</taxon>
        <taxon>Heteroderidae</taxon>
        <taxon>Heteroderinae</taxon>
        <taxon>Heterodera</taxon>
    </lineage>
</organism>
<feature type="domain" description="RNase H type-2" evidence="11">
    <location>
        <begin position="1"/>
        <end position="229"/>
    </location>
</feature>
<dbReference type="PANTHER" id="PTHR10954">
    <property type="entry name" value="RIBONUCLEASE H2 SUBUNIT A"/>
    <property type="match status" value="1"/>
</dbReference>
<dbReference type="PROSITE" id="PS51975">
    <property type="entry name" value="RNASE_H_2"/>
    <property type="match status" value="1"/>
</dbReference>
<dbReference type="EMBL" id="JBICBT010000998">
    <property type="protein sequence ID" value="KAL3088579.1"/>
    <property type="molecule type" value="Genomic_DNA"/>
</dbReference>
<dbReference type="GO" id="GO:0004523">
    <property type="term" value="F:RNA-DNA hybrid ribonuclease activity"/>
    <property type="evidence" value="ECO:0007669"/>
    <property type="project" value="UniProtKB-UniRule"/>
</dbReference>
<feature type="binding site" evidence="9">
    <location>
        <position position="4"/>
    </location>
    <ligand>
        <name>a divalent metal cation</name>
        <dbReference type="ChEBI" id="CHEBI:60240"/>
    </ligand>
</feature>
<name>A0ABD2JD83_9BILA</name>
<keyword evidence="5 9" id="KW-0479">Metal-binding</keyword>
<dbReference type="GO" id="GO:0006401">
    <property type="term" value="P:RNA catabolic process"/>
    <property type="evidence" value="ECO:0007669"/>
    <property type="project" value="UniProtKB-UniRule"/>
</dbReference>
<feature type="binding site" evidence="9">
    <location>
        <position position="5"/>
    </location>
    <ligand>
        <name>a divalent metal cation</name>
        <dbReference type="ChEBI" id="CHEBI:60240"/>
    </ligand>
</feature>
<keyword evidence="7 9" id="KW-0378">Hydrolase</keyword>
<evidence type="ECO:0000313" key="12">
    <source>
        <dbReference type="EMBL" id="KAL3088579.1"/>
    </source>
</evidence>
<dbReference type="GO" id="GO:0003723">
    <property type="term" value="F:RNA binding"/>
    <property type="evidence" value="ECO:0007669"/>
    <property type="project" value="UniProtKB-UniRule"/>
</dbReference>
<evidence type="ECO:0000313" key="13">
    <source>
        <dbReference type="Proteomes" id="UP001620626"/>
    </source>
</evidence>
<dbReference type="GO" id="GO:0046872">
    <property type="term" value="F:metal ion binding"/>
    <property type="evidence" value="ECO:0007669"/>
    <property type="project" value="UniProtKB-KW"/>
</dbReference>
<comment type="similarity">
    <text evidence="3">Belongs to the RNase HII family. Eukaryotic subfamily.</text>
</comment>
<comment type="function">
    <text evidence="8">Catalytic subunit of RNase HII, an endonuclease that specifically degrades the RNA of RNA:DNA hybrids. Participates in DNA replication, possibly by mediating the removal of lagging-strand Okazaki fragment RNA primers during DNA replication. Mediates the excision of single ribonucleotides from DNA:RNA duplexes.</text>
</comment>
<accession>A0ABD2JD83</accession>
<dbReference type="AlphaFoldDB" id="A0ABD2JD83"/>
<evidence type="ECO:0000256" key="9">
    <source>
        <dbReference type="PROSITE-ProRule" id="PRU01319"/>
    </source>
</evidence>
<comment type="function">
    <text evidence="10">Endonuclease that specifically degrades the RNA of RNA-DNA hybrids.</text>
</comment>
<evidence type="ECO:0000256" key="6">
    <source>
        <dbReference type="ARBA" id="ARBA00022759"/>
    </source>
</evidence>
<dbReference type="GO" id="GO:0006298">
    <property type="term" value="P:mismatch repair"/>
    <property type="evidence" value="ECO:0007669"/>
    <property type="project" value="UniProtKB-ARBA"/>
</dbReference>
<dbReference type="InterPro" id="IPR024567">
    <property type="entry name" value="RNase_HII/HIII_dom"/>
</dbReference>
<protein>
    <recommendedName>
        <fullName evidence="10">Ribonuclease</fullName>
        <ecNumber evidence="10">3.1.26.4</ecNumber>
    </recommendedName>
</protein>
<evidence type="ECO:0000256" key="1">
    <source>
        <dbReference type="ARBA" id="ARBA00000077"/>
    </source>
</evidence>
<dbReference type="PANTHER" id="PTHR10954:SF7">
    <property type="entry name" value="RIBONUCLEASE H2 SUBUNIT A"/>
    <property type="match status" value="1"/>
</dbReference>
<dbReference type="GO" id="GO:0032299">
    <property type="term" value="C:ribonuclease H2 complex"/>
    <property type="evidence" value="ECO:0007669"/>
    <property type="project" value="UniProtKB-ARBA"/>
</dbReference>
<gene>
    <name evidence="12" type="ORF">niasHT_023197</name>
</gene>
<evidence type="ECO:0000256" key="8">
    <source>
        <dbReference type="ARBA" id="ARBA00024981"/>
    </source>
</evidence>
<comment type="cofactor">
    <cofactor evidence="9">
        <name>Mn(2+)</name>
        <dbReference type="ChEBI" id="CHEBI:29035"/>
    </cofactor>
    <cofactor evidence="9">
        <name>Mg(2+)</name>
        <dbReference type="ChEBI" id="CHEBI:18420"/>
    </cofactor>
    <text evidence="9">Manganese or magnesium. Binds 1 divalent metal ion per monomer in the absence of substrate. May bind a second metal ion after substrate binding.</text>
</comment>
<dbReference type="InterPro" id="IPR012337">
    <property type="entry name" value="RNaseH-like_sf"/>
</dbReference>
<dbReference type="EC" id="3.1.26.4" evidence="10"/>